<dbReference type="AlphaFoldDB" id="W9YBZ3"/>
<dbReference type="RefSeq" id="XP_007732479.1">
    <property type="nucleotide sequence ID" value="XM_007734289.1"/>
</dbReference>
<reference evidence="6 7" key="1">
    <citation type="submission" date="2013-03" db="EMBL/GenBank/DDBJ databases">
        <title>The Genome Sequence of Capronia epimyces CBS 606.96.</title>
        <authorList>
            <consortium name="The Broad Institute Genomics Platform"/>
            <person name="Cuomo C."/>
            <person name="de Hoog S."/>
            <person name="Gorbushina A."/>
            <person name="Walker B."/>
            <person name="Young S.K."/>
            <person name="Zeng Q."/>
            <person name="Gargeya S."/>
            <person name="Fitzgerald M."/>
            <person name="Haas B."/>
            <person name="Abouelleil A."/>
            <person name="Allen A.W."/>
            <person name="Alvarado L."/>
            <person name="Arachchi H.M."/>
            <person name="Berlin A.M."/>
            <person name="Chapman S.B."/>
            <person name="Gainer-Dewar J."/>
            <person name="Goldberg J."/>
            <person name="Griggs A."/>
            <person name="Gujja S."/>
            <person name="Hansen M."/>
            <person name="Howarth C."/>
            <person name="Imamovic A."/>
            <person name="Ireland A."/>
            <person name="Larimer J."/>
            <person name="McCowan C."/>
            <person name="Murphy C."/>
            <person name="Pearson M."/>
            <person name="Poon T.W."/>
            <person name="Priest M."/>
            <person name="Roberts A."/>
            <person name="Saif S."/>
            <person name="Shea T."/>
            <person name="Sisk P."/>
            <person name="Sykes S."/>
            <person name="Wortman J."/>
            <person name="Nusbaum C."/>
            <person name="Birren B."/>
        </authorList>
    </citation>
    <scope>NUCLEOTIDE SEQUENCE [LARGE SCALE GENOMIC DNA]</scope>
    <source>
        <strain evidence="6 7">CBS 606.96</strain>
    </source>
</reference>
<keyword evidence="7" id="KW-1185">Reference proteome</keyword>
<evidence type="ECO:0000313" key="6">
    <source>
        <dbReference type="EMBL" id="EXJ87200.1"/>
    </source>
</evidence>
<dbReference type="SUPFAM" id="SSF51905">
    <property type="entry name" value="FAD/NAD(P)-binding domain"/>
    <property type="match status" value="1"/>
</dbReference>
<evidence type="ECO:0000313" key="7">
    <source>
        <dbReference type="Proteomes" id="UP000019478"/>
    </source>
</evidence>
<protein>
    <recommendedName>
        <fullName evidence="5">FAD-dependent oxidoreductase 2 FAD-binding domain-containing protein</fullName>
    </recommendedName>
</protein>
<evidence type="ECO:0000256" key="4">
    <source>
        <dbReference type="ARBA" id="ARBA00023002"/>
    </source>
</evidence>
<dbReference type="EMBL" id="AMGY01000003">
    <property type="protein sequence ID" value="EXJ87200.1"/>
    <property type="molecule type" value="Genomic_DNA"/>
</dbReference>
<comment type="cofactor">
    <cofactor evidence="1">
        <name>FAD</name>
        <dbReference type="ChEBI" id="CHEBI:57692"/>
    </cofactor>
</comment>
<dbReference type="InterPro" id="IPR003953">
    <property type="entry name" value="FAD-dep_OxRdtase_2_FAD-bd"/>
</dbReference>
<dbReference type="HOGENOM" id="CLU_011398_4_2_1"/>
<dbReference type="GO" id="GO:0008202">
    <property type="term" value="P:steroid metabolic process"/>
    <property type="evidence" value="ECO:0007669"/>
    <property type="project" value="UniProtKB-ARBA"/>
</dbReference>
<evidence type="ECO:0000256" key="2">
    <source>
        <dbReference type="ARBA" id="ARBA00022630"/>
    </source>
</evidence>
<dbReference type="InterPro" id="IPR027477">
    <property type="entry name" value="Succ_DH/fumarate_Rdtase_cat_sf"/>
</dbReference>
<organism evidence="6 7">
    <name type="scientific">Capronia epimyces CBS 606.96</name>
    <dbReference type="NCBI Taxonomy" id="1182542"/>
    <lineage>
        <taxon>Eukaryota</taxon>
        <taxon>Fungi</taxon>
        <taxon>Dikarya</taxon>
        <taxon>Ascomycota</taxon>
        <taxon>Pezizomycotina</taxon>
        <taxon>Eurotiomycetes</taxon>
        <taxon>Chaetothyriomycetidae</taxon>
        <taxon>Chaetothyriales</taxon>
        <taxon>Herpotrichiellaceae</taxon>
        <taxon>Capronia</taxon>
    </lineage>
</organism>
<gene>
    <name evidence="6" type="ORF">A1O3_04159</name>
</gene>
<evidence type="ECO:0000259" key="5">
    <source>
        <dbReference type="Pfam" id="PF00890"/>
    </source>
</evidence>
<comment type="caution">
    <text evidence="6">The sequence shown here is derived from an EMBL/GenBank/DDBJ whole genome shotgun (WGS) entry which is preliminary data.</text>
</comment>
<keyword evidence="4" id="KW-0560">Oxidoreductase</keyword>
<dbReference type="SUPFAM" id="SSF56425">
    <property type="entry name" value="Succinate dehydrogenase/fumarate reductase flavoprotein, catalytic domain"/>
    <property type="match status" value="1"/>
</dbReference>
<dbReference type="STRING" id="1182542.W9YBZ3"/>
<dbReference type="Gene3D" id="3.50.50.60">
    <property type="entry name" value="FAD/NAD(P)-binding domain"/>
    <property type="match status" value="1"/>
</dbReference>
<dbReference type="OrthoDB" id="7777654at2759"/>
<keyword evidence="2" id="KW-0285">Flavoprotein</keyword>
<keyword evidence="3" id="KW-0274">FAD</keyword>
<dbReference type="Pfam" id="PF00890">
    <property type="entry name" value="FAD_binding_2"/>
    <property type="match status" value="1"/>
</dbReference>
<dbReference type="Proteomes" id="UP000019478">
    <property type="component" value="Unassembled WGS sequence"/>
</dbReference>
<sequence length="547" mass="58239">MIASTWDEEYDTISVGSGIGGLSTAITAAERGAKALVIEKFELLGGVSALSSGQLWPGPNHLAKAAGIEDSVDKAKDYIDHLGQGHASPEIRDQYFARAQECIKYYDETIGIPLTVIKGLPDYYYPEVPGSAPEGRYLEVQPFPAAKLGEYQKKVLVSPYGAYYSYTTSTEWVEMQAGGPSLGACIQGHLAKDERCAGAGMAAAQVYEALKRGVDFRTSTEVVELVTEDSRVVGVVARDSQGTRRIRARLGVILATGGYDWNRRFVGSFDALPVAGSMALPTVTGDHIVLSSKLGVIPLPSRAPGQSPIFVGYKVPTEKIYGIGPAYRLLVPGQPHSIIVNATGSRFSNDSFYPDVVAKVSRFDGQEDGMVNWPAWIVFDQRMLNRKGMLPAPPGQPLPEGMAIKADSLAALAEQAGIDPKGLAATIERYNAMCDEGVDHDFKRGTNPWGALMAGDPKLKNPNMAPVSEGPFYAVKLERVTMGVPTAGLPIDGDGRVETAGGSVVPGLYAAGNSAAWADWGGGFNSGIAGMRGLLYGYRAALHMTAK</sequence>
<dbReference type="InterPro" id="IPR036188">
    <property type="entry name" value="FAD/NAD-bd_sf"/>
</dbReference>
<evidence type="ECO:0000256" key="1">
    <source>
        <dbReference type="ARBA" id="ARBA00001974"/>
    </source>
</evidence>
<feature type="domain" description="FAD-dependent oxidoreductase 2 FAD-binding" evidence="5">
    <location>
        <begin position="11"/>
        <end position="517"/>
    </location>
</feature>
<accession>W9YBZ3</accession>
<dbReference type="PANTHER" id="PTHR43400">
    <property type="entry name" value="FUMARATE REDUCTASE"/>
    <property type="match status" value="1"/>
</dbReference>
<dbReference type="Gene3D" id="3.90.700.10">
    <property type="entry name" value="Succinate dehydrogenase/fumarate reductase flavoprotein, catalytic domain"/>
    <property type="match status" value="1"/>
</dbReference>
<dbReference type="PANTHER" id="PTHR43400:SF10">
    <property type="entry name" value="3-OXOSTEROID 1-DEHYDROGENASE"/>
    <property type="match status" value="1"/>
</dbReference>
<dbReference type="InterPro" id="IPR050315">
    <property type="entry name" value="FAD-oxidoreductase_2"/>
</dbReference>
<name>W9YBZ3_9EURO</name>
<proteinExistence type="predicted"/>
<dbReference type="GeneID" id="19168279"/>
<dbReference type="eggNOG" id="KOG2404">
    <property type="taxonomic scope" value="Eukaryota"/>
</dbReference>
<dbReference type="GO" id="GO:0016491">
    <property type="term" value="F:oxidoreductase activity"/>
    <property type="evidence" value="ECO:0007669"/>
    <property type="project" value="UniProtKB-KW"/>
</dbReference>
<evidence type="ECO:0000256" key="3">
    <source>
        <dbReference type="ARBA" id="ARBA00022827"/>
    </source>
</evidence>